<organism evidence="1">
    <name type="scientific">Siphoviridae sp. cttFh17</name>
    <dbReference type="NCBI Taxonomy" id="2826491"/>
    <lineage>
        <taxon>Viruses</taxon>
        <taxon>Duplodnaviria</taxon>
        <taxon>Heunggongvirae</taxon>
        <taxon>Uroviricota</taxon>
        <taxon>Caudoviricetes</taxon>
    </lineage>
</organism>
<protein>
    <submittedName>
        <fullName evidence="1">Uncharacterized protein</fullName>
    </submittedName>
</protein>
<accession>A0A8S5NK13</accession>
<evidence type="ECO:0000313" key="1">
    <source>
        <dbReference type="EMBL" id="DAD94427.1"/>
    </source>
</evidence>
<proteinExistence type="predicted"/>
<reference evidence="1" key="1">
    <citation type="journal article" date="2021" name="Proc. Natl. Acad. Sci. U.S.A.">
        <title>A Catalog of Tens of Thousands of Viruses from Human Metagenomes Reveals Hidden Associations with Chronic Diseases.</title>
        <authorList>
            <person name="Tisza M.J."/>
            <person name="Buck C.B."/>
        </authorList>
    </citation>
    <scope>NUCLEOTIDE SEQUENCE</scope>
    <source>
        <strain evidence="1">CttFh17</strain>
    </source>
</reference>
<dbReference type="EMBL" id="BK015176">
    <property type="protein sequence ID" value="DAD94427.1"/>
    <property type="molecule type" value="Genomic_DNA"/>
</dbReference>
<name>A0A8S5NK13_9CAUD</name>
<sequence>MILSKSVSAHDFQIKERINKYKEVQNLQIRIVGFSDRYDDYKLLGYTEVENISEVFKTLDYMRKNEIPLIINTNDIIDTDGEEYYINSITMVFPKVSGEIGSCITVYVEDV</sequence>